<reference evidence="1 2" key="1">
    <citation type="submission" date="2016-03" db="EMBL/GenBank/DDBJ databases">
        <title>Whole genome sequencing of Grifola frondosa 9006-11.</title>
        <authorList>
            <person name="Min B."/>
            <person name="Park H."/>
            <person name="Kim J.-G."/>
            <person name="Cho H."/>
            <person name="Oh Y.-L."/>
            <person name="Kong W.-S."/>
            <person name="Choi I.-G."/>
        </authorList>
    </citation>
    <scope>NUCLEOTIDE SEQUENCE [LARGE SCALE GENOMIC DNA]</scope>
    <source>
        <strain evidence="1 2">9006-11</strain>
    </source>
</reference>
<dbReference type="EMBL" id="LUGG01000022">
    <property type="protein sequence ID" value="OBZ68202.1"/>
    <property type="molecule type" value="Genomic_DNA"/>
</dbReference>
<dbReference type="AlphaFoldDB" id="A0A1C7LU94"/>
<gene>
    <name evidence="1" type="ORF">A0H81_11926</name>
</gene>
<comment type="caution">
    <text evidence="1">The sequence shown here is derived from an EMBL/GenBank/DDBJ whole genome shotgun (WGS) entry which is preliminary data.</text>
</comment>
<evidence type="ECO:0000313" key="2">
    <source>
        <dbReference type="Proteomes" id="UP000092993"/>
    </source>
</evidence>
<sequence length="217" mass="24264">MSTSMADSQVAIHPPDVHNPPIIFDLEQFMGTWHVTHSTLPLWKSRKDVTITYTLKDTQSSPNTLQFDDIVEYRSKSDPPSSTRTRIPPPRTRYKWRGKGWLMVASSRWQILGCSSDTSPTAASAWALTYFEKTLFTPAGLDIYARTAHGLPDALVQDIINKAKALDGDVGSLAEKFFEVERTLPATTGMSRIAKRDIDFLTSKLPEASNPENTLHI</sequence>
<accession>A0A1C7LU94</accession>
<keyword evidence="2" id="KW-1185">Reference proteome</keyword>
<dbReference type="Proteomes" id="UP000092993">
    <property type="component" value="Unassembled WGS sequence"/>
</dbReference>
<dbReference type="OMA" id="ASSRWQI"/>
<proteinExistence type="predicted"/>
<dbReference type="STRING" id="5627.A0A1C7LU94"/>
<evidence type="ECO:0000313" key="1">
    <source>
        <dbReference type="EMBL" id="OBZ68202.1"/>
    </source>
</evidence>
<dbReference type="OrthoDB" id="9975758at2759"/>
<name>A0A1C7LU94_GRIFR</name>
<evidence type="ECO:0008006" key="3">
    <source>
        <dbReference type="Google" id="ProtNLM"/>
    </source>
</evidence>
<dbReference type="InterPro" id="IPR012674">
    <property type="entry name" value="Calycin"/>
</dbReference>
<organism evidence="1 2">
    <name type="scientific">Grifola frondosa</name>
    <name type="common">Maitake</name>
    <name type="synonym">Polyporus frondosus</name>
    <dbReference type="NCBI Taxonomy" id="5627"/>
    <lineage>
        <taxon>Eukaryota</taxon>
        <taxon>Fungi</taxon>
        <taxon>Dikarya</taxon>
        <taxon>Basidiomycota</taxon>
        <taxon>Agaricomycotina</taxon>
        <taxon>Agaricomycetes</taxon>
        <taxon>Polyporales</taxon>
        <taxon>Grifolaceae</taxon>
        <taxon>Grifola</taxon>
    </lineage>
</organism>
<dbReference type="Gene3D" id="2.40.128.20">
    <property type="match status" value="1"/>
</dbReference>
<protein>
    <recommendedName>
        <fullName evidence="3">Lipocalin/cytosolic fatty-acid binding domain-containing protein</fullName>
    </recommendedName>
</protein>
<dbReference type="SUPFAM" id="SSF50814">
    <property type="entry name" value="Lipocalins"/>
    <property type="match status" value="1"/>
</dbReference>